<evidence type="ECO:0000256" key="3">
    <source>
        <dbReference type="ARBA" id="ARBA00022692"/>
    </source>
</evidence>
<dbReference type="PANTHER" id="PTHR33968:SF1">
    <property type="entry name" value="PROTEIN PET100 HOMOLOG, MITOCHONDRIAL"/>
    <property type="match status" value="1"/>
</dbReference>
<keyword evidence="7" id="KW-0472">Membrane</keyword>
<dbReference type="GO" id="GO:0051082">
    <property type="term" value="F:unfolded protein binding"/>
    <property type="evidence" value="ECO:0007669"/>
    <property type="project" value="TreeGrafter"/>
</dbReference>
<evidence type="ECO:0000256" key="4">
    <source>
        <dbReference type="ARBA" id="ARBA00022946"/>
    </source>
</evidence>
<evidence type="ECO:0008006" key="11">
    <source>
        <dbReference type="Google" id="ProtNLM"/>
    </source>
</evidence>
<sequence>MALYMSFPVAIFYLFNQPQYFEDWVVKMRRELYPPAHKMHREDIDKCIKKLHEKKEKELLKALEEEDGKAE</sequence>
<protein>
    <recommendedName>
        <fullName evidence="11">Protein PET100 homolog, mitochondrial</fullName>
    </recommendedName>
</protein>
<dbReference type="GO" id="GO:0033617">
    <property type="term" value="P:mitochondrial respiratory chain complex IV assembly"/>
    <property type="evidence" value="ECO:0007669"/>
    <property type="project" value="InterPro"/>
</dbReference>
<proteinExistence type="inferred from homology"/>
<evidence type="ECO:0000256" key="1">
    <source>
        <dbReference type="ARBA" id="ARBA00004167"/>
    </source>
</evidence>
<comment type="subcellular location">
    <subcellularLocation>
        <location evidence="1">Membrane</location>
        <topology evidence="1">Single-pass membrane protein</topology>
    </subcellularLocation>
    <subcellularLocation>
        <location evidence="2">Mitochondrion membrane</location>
    </subcellularLocation>
</comment>
<name>A0AAN9A9H4_HALRR</name>
<evidence type="ECO:0000313" key="9">
    <source>
        <dbReference type="EMBL" id="KAK7077020.1"/>
    </source>
</evidence>
<evidence type="ECO:0000256" key="5">
    <source>
        <dbReference type="ARBA" id="ARBA00022989"/>
    </source>
</evidence>
<keyword evidence="6" id="KW-0496">Mitochondrion</keyword>
<keyword evidence="10" id="KW-1185">Reference proteome</keyword>
<evidence type="ECO:0000256" key="8">
    <source>
        <dbReference type="ARBA" id="ARBA00038077"/>
    </source>
</evidence>
<evidence type="ECO:0000256" key="2">
    <source>
        <dbReference type="ARBA" id="ARBA00004325"/>
    </source>
</evidence>
<dbReference type="EMBL" id="JAXCGZ010009488">
    <property type="protein sequence ID" value="KAK7077020.1"/>
    <property type="molecule type" value="Genomic_DNA"/>
</dbReference>
<dbReference type="InterPro" id="IPR018625">
    <property type="entry name" value="Pet100"/>
</dbReference>
<dbReference type="Proteomes" id="UP001381693">
    <property type="component" value="Unassembled WGS sequence"/>
</dbReference>
<organism evidence="9 10">
    <name type="scientific">Halocaridina rubra</name>
    <name type="common">Hawaiian red shrimp</name>
    <dbReference type="NCBI Taxonomy" id="373956"/>
    <lineage>
        <taxon>Eukaryota</taxon>
        <taxon>Metazoa</taxon>
        <taxon>Ecdysozoa</taxon>
        <taxon>Arthropoda</taxon>
        <taxon>Crustacea</taxon>
        <taxon>Multicrustacea</taxon>
        <taxon>Malacostraca</taxon>
        <taxon>Eumalacostraca</taxon>
        <taxon>Eucarida</taxon>
        <taxon>Decapoda</taxon>
        <taxon>Pleocyemata</taxon>
        <taxon>Caridea</taxon>
        <taxon>Atyoidea</taxon>
        <taxon>Atyidae</taxon>
        <taxon>Halocaridina</taxon>
    </lineage>
</organism>
<keyword evidence="5" id="KW-1133">Transmembrane helix</keyword>
<dbReference type="GO" id="GO:0005743">
    <property type="term" value="C:mitochondrial inner membrane"/>
    <property type="evidence" value="ECO:0007669"/>
    <property type="project" value="TreeGrafter"/>
</dbReference>
<evidence type="ECO:0000256" key="7">
    <source>
        <dbReference type="ARBA" id="ARBA00023136"/>
    </source>
</evidence>
<reference evidence="9 10" key="1">
    <citation type="submission" date="2023-11" db="EMBL/GenBank/DDBJ databases">
        <title>Halocaridina rubra genome assembly.</title>
        <authorList>
            <person name="Smith C."/>
        </authorList>
    </citation>
    <scope>NUCLEOTIDE SEQUENCE [LARGE SCALE GENOMIC DNA]</scope>
    <source>
        <strain evidence="9">EP-1</strain>
        <tissue evidence="9">Whole</tissue>
    </source>
</reference>
<keyword evidence="4" id="KW-0809">Transit peptide</keyword>
<gene>
    <name evidence="9" type="ORF">SK128_011890</name>
</gene>
<comment type="similarity">
    <text evidence="8">Belongs to the PET100 family.</text>
</comment>
<accession>A0AAN9A9H4</accession>
<dbReference type="AlphaFoldDB" id="A0AAN9A9H4"/>
<evidence type="ECO:0000313" key="10">
    <source>
        <dbReference type="Proteomes" id="UP001381693"/>
    </source>
</evidence>
<keyword evidence="3" id="KW-0812">Transmembrane</keyword>
<evidence type="ECO:0000256" key="6">
    <source>
        <dbReference type="ARBA" id="ARBA00023128"/>
    </source>
</evidence>
<dbReference type="PANTHER" id="PTHR33968">
    <property type="entry name" value="PROTEIN PET100 HOMOLOG, MITOCHONDRIAL"/>
    <property type="match status" value="1"/>
</dbReference>
<dbReference type="Pfam" id="PF09803">
    <property type="entry name" value="Pet100"/>
    <property type="match status" value="1"/>
</dbReference>
<comment type="caution">
    <text evidence="9">The sequence shown here is derived from an EMBL/GenBank/DDBJ whole genome shotgun (WGS) entry which is preliminary data.</text>
</comment>